<reference evidence="2" key="1">
    <citation type="journal article" date="2022" name="Mol. Ecol. Resour.">
        <title>The genomes of chicory, endive, great burdock and yacon provide insights into Asteraceae palaeo-polyploidization history and plant inulin production.</title>
        <authorList>
            <person name="Fan W."/>
            <person name="Wang S."/>
            <person name="Wang H."/>
            <person name="Wang A."/>
            <person name="Jiang F."/>
            <person name="Liu H."/>
            <person name="Zhao H."/>
            <person name="Xu D."/>
            <person name="Zhang Y."/>
        </authorList>
    </citation>
    <scope>NUCLEOTIDE SEQUENCE [LARGE SCALE GENOMIC DNA]</scope>
    <source>
        <strain evidence="2">cv. Yunnan</strain>
    </source>
</reference>
<dbReference type="EMBL" id="CM042021">
    <property type="protein sequence ID" value="KAI3817704.1"/>
    <property type="molecule type" value="Genomic_DNA"/>
</dbReference>
<reference evidence="1 2" key="2">
    <citation type="journal article" date="2022" name="Mol. Ecol. Resour.">
        <title>The genomes of chicory, endive, great burdock and yacon provide insights into Asteraceae paleo-polyploidization history and plant inulin production.</title>
        <authorList>
            <person name="Fan W."/>
            <person name="Wang S."/>
            <person name="Wang H."/>
            <person name="Wang A."/>
            <person name="Jiang F."/>
            <person name="Liu H."/>
            <person name="Zhao H."/>
            <person name="Xu D."/>
            <person name="Zhang Y."/>
        </authorList>
    </citation>
    <scope>NUCLEOTIDE SEQUENCE [LARGE SCALE GENOMIC DNA]</scope>
    <source>
        <strain evidence="2">cv. Yunnan</strain>
        <tissue evidence="1">Leaves</tissue>
    </source>
</reference>
<keyword evidence="2" id="KW-1185">Reference proteome</keyword>
<proteinExistence type="predicted"/>
<dbReference type="Proteomes" id="UP001056120">
    <property type="component" value="Linkage Group LG04"/>
</dbReference>
<protein>
    <submittedName>
        <fullName evidence="1">Uncharacterized protein</fullName>
    </submittedName>
</protein>
<accession>A0ACB9JB70</accession>
<comment type="caution">
    <text evidence="1">The sequence shown here is derived from an EMBL/GenBank/DDBJ whole genome shotgun (WGS) entry which is preliminary data.</text>
</comment>
<gene>
    <name evidence="1" type="ORF">L1987_11502</name>
</gene>
<evidence type="ECO:0000313" key="1">
    <source>
        <dbReference type="EMBL" id="KAI3817704.1"/>
    </source>
</evidence>
<evidence type="ECO:0000313" key="2">
    <source>
        <dbReference type="Proteomes" id="UP001056120"/>
    </source>
</evidence>
<organism evidence="1 2">
    <name type="scientific">Smallanthus sonchifolius</name>
    <dbReference type="NCBI Taxonomy" id="185202"/>
    <lineage>
        <taxon>Eukaryota</taxon>
        <taxon>Viridiplantae</taxon>
        <taxon>Streptophyta</taxon>
        <taxon>Embryophyta</taxon>
        <taxon>Tracheophyta</taxon>
        <taxon>Spermatophyta</taxon>
        <taxon>Magnoliopsida</taxon>
        <taxon>eudicotyledons</taxon>
        <taxon>Gunneridae</taxon>
        <taxon>Pentapetalae</taxon>
        <taxon>asterids</taxon>
        <taxon>campanulids</taxon>
        <taxon>Asterales</taxon>
        <taxon>Asteraceae</taxon>
        <taxon>Asteroideae</taxon>
        <taxon>Heliantheae alliance</taxon>
        <taxon>Millerieae</taxon>
        <taxon>Smallanthus</taxon>
    </lineage>
</organism>
<name>A0ACB9JB70_9ASTR</name>
<sequence>MEAIKVGMGTETTNGVVEMVATKVVDMEAIKVGMGTKTTKGAVDMVATKAAGDMGTIAVTGGMGTIKVAVVNMEIIKNGGRGGNAGYRG</sequence>